<reference evidence="3" key="1">
    <citation type="submission" date="2021-03" db="EMBL/GenBank/DDBJ databases">
        <title>Streptomyces strains.</title>
        <authorList>
            <person name="Lund M.B."/>
            <person name="Toerring T."/>
        </authorList>
    </citation>
    <scope>NUCLEOTIDE SEQUENCE</scope>
    <source>
        <strain evidence="3">JCM 4242</strain>
    </source>
</reference>
<feature type="domain" description="Capsule synthesis protein CapA" evidence="2">
    <location>
        <begin position="41"/>
        <end position="293"/>
    </location>
</feature>
<dbReference type="InterPro" id="IPR029052">
    <property type="entry name" value="Metallo-depent_PP-like"/>
</dbReference>
<dbReference type="SMART" id="SM00854">
    <property type="entry name" value="PGA_cap"/>
    <property type="match status" value="1"/>
</dbReference>
<dbReference type="InterPro" id="IPR019079">
    <property type="entry name" value="Capsule_synth_CapA"/>
</dbReference>
<dbReference type="InterPro" id="IPR052169">
    <property type="entry name" value="CW_Biosynth-Accessory"/>
</dbReference>
<name>A0A939FKU4_9ACTN</name>
<comment type="caution">
    <text evidence="3">The sequence shown here is derived from an EMBL/GenBank/DDBJ whole genome shotgun (WGS) entry which is preliminary data.</text>
</comment>
<accession>A0A939FKU4</accession>
<dbReference type="Gene3D" id="3.60.21.10">
    <property type="match status" value="1"/>
</dbReference>
<dbReference type="EMBL" id="JAFMOF010000002">
    <property type="protein sequence ID" value="MBO0653885.1"/>
    <property type="molecule type" value="Genomic_DNA"/>
</dbReference>
<evidence type="ECO:0000256" key="1">
    <source>
        <dbReference type="ARBA" id="ARBA00005662"/>
    </source>
</evidence>
<dbReference type="CDD" id="cd07381">
    <property type="entry name" value="MPP_CapA"/>
    <property type="match status" value="1"/>
</dbReference>
<dbReference type="Pfam" id="PF09587">
    <property type="entry name" value="PGA_cap"/>
    <property type="match status" value="1"/>
</dbReference>
<evidence type="ECO:0000259" key="2">
    <source>
        <dbReference type="SMART" id="SM00854"/>
    </source>
</evidence>
<organism evidence="3 4">
    <name type="scientific">Streptomyces triculaminicus</name>
    <dbReference type="NCBI Taxonomy" id="2816232"/>
    <lineage>
        <taxon>Bacteria</taxon>
        <taxon>Bacillati</taxon>
        <taxon>Actinomycetota</taxon>
        <taxon>Actinomycetes</taxon>
        <taxon>Kitasatosporales</taxon>
        <taxon>Streptomycetaceae</taxon>
        <taxon>Streptomyces</taxon>
    </lineage>
</organism>
<proteinExistence type="inferred from homology"/>
<dbReference type="AlphaFoldDB" id="A0A939FKU4"/>
<gene>
    <name evidence="3" type="ORF">J1792_14175</name>
</gene>
<sequence>MAVAALGVLALAGAGCAPPGEQQRQRRAAPAAGRAEPAGFTLVATGDVLPHDSVIRQAREDGRRSGTGYDFRPMLAGVQPVVSAADVAICHMETVYGDEQGPFSGYPAFVSPPHVALALRETGYDSCSTASNHTLDAGSTGVRRTLDAMDAAGLRHTGSARSAAEGTRVNLLRAGPAKVAQLSYTYATNGIPLPEGRPWTVNLIDADRILADARAARKAGADVVAVSLHWGTEWQQEPDEQQLTLARRLTAATTGGRPDVDLILGTHNHVPQAYEKVNGTWVVYGMGDQLAGEMYNPEGAQDGRGNQSSIARFTFAPPARAGQRWRVTRAEFLPQLTDLRGPFRVLDLGRAVVMEPGRADLAEAREQIRRAALSRGAARDGLVMAG</sequence>
<comment type="similarity">
    <text evidence="1">Belongs to the CapA family.</text>
</comment>
<dbReference type="PANTHER" id="PTHR33393:SF13">
    <property type="entry name" value="PGA BIOSYNTHESIS PROTEIN CAPA"/>
    <property type="match status" value="1"/>
</dbReference>
<evidence type="ECO:0000313" key="4">
    <source>
        <dbReference type="Proteomes" id="UP000664781"/>
    </source>
</evidence>
<protein>
    <submittedName>
        <fullName evidence="3">CapA family protein</fullName>
    </submittedName>
</protein>
<keyword evidence="4" id="KW-1185">Reference proteome</keyword>
<dbReference type="SUPFAM" id="SSF56300">
    <property type="entry name" value="Metallo-dependent phosphatases"/>
    <property type="match status" value="1"/>
</dbReference>
<dbReference type="PANTHER" id="PTHR33393">
    <property type="entry name" value="POLYGLUTAMINE SYNTHESIS ACCESSORY PROTEIN RV0574C-RELATED"/>
    <property type="match status" value="1"/>
</dbReference>
<evidence type="ECO:0000313" key="3">
    <source>
        <dbReference type="EMBL" id="MBO0653885.1"/>
    </source>
</evidence>
<dbReference type="Proteomes" id="UP000664781">
    <property type="component" value="Unassembled WGS sequence"/>
</dbReference>